<evidence type="ECO:0000256" key="1">
    <source>
        <dbReference type="SAM" id="MobiDB-lite"/>
    </source>
</evidence>
<evidence type="ECO:0000313" key="4">
    <source>
        <dbReference type="Proteomes" id="UP000234641"/>
    </source>
</evidence>
<reference evidence="3 4" key="1">
    <citation type="submission" date="2017-03" db="EMBL/GenBank/DDBJ databases">
        <authorList>
            <person name="Afonso C.L."/>
            <person name="Miller P.J."/>
            <person name="Scott M.A."/>
            <person name="Spackman E."/>
            <person name="Goraichik I."/>
            <person name="Dimitrov K.M."/>
            <person name="Suarez D.L."/>
            <person name="Swayne D.E."/>
        </authorList>
    </citation>
    <scope>NUCLEOTIDE SEQUENCE [LARGE SCALE GENOMIC DNA]</scope>
    <source>
        <strain evidence="3 4">ATCC 9172</strain>
    </source>
</reference>
<proteinExistence type="predicted"/>
<feature type="region of interest" description="Disordered" evidence="1">
    <location>
        <begin position="31"/>
        <end position="67"/>
    </location>
</feature>
<dbReference type="AlphaFoldDB" id="A0A2H1KM62"/>
<dbReference type="Proteomes" id="UP000234641">
    <property type="component" value="Unassembled WGS sequence"/>
</dbReference>
<evidence type="ECO:0000313" key="3">
    <source>
        <dbReference type="EMBL" id="SMY00816.1"/>
    </source>
</evidence>
<name>A0A2H1KM62_BRELN</name>
<feature type="signal peptide" evidence="2">
    <location>
        <begin position="1"/>
        <end position="25"/>
    </location>
</feature>
<feature type="region of interest" description="Disordered" evidence="1">
    <location>
        <begin position="365"/>
        <end position="403"/>
    </location>
</feature>
<feature type="compositionally biased region" description="Basic and acidic residues" evidence="1">
    <location>
        <begin position="368"/>
        <end position="378"/>
    </location>
</feature>
<dbReference type="EMBL" id="FXYY01000036">
    <property type="protein sequence ID" value="SMY00816.1"/>
    <property type="molecule type" value="Genomic_DNA"/>
</dbReference>
<dbReference type="RefSeq" id="WP_101556037.1">
    <property type="nucleotide sequence ID" value="NZ_FXYY01000036.1"/>
</dbReference>
<feature type="chain" id="PRO_5038644896" description="PQQ-like domain-containing protein" evidence="2">
    <location>
        <begin position="26"/>
        <end position="403"/>
    </location>
</feature>
<gene>
    <name evidence="3" type="ORF">BLIN9172_03325</name>
</gene>
<sequence>MKRRAAAAMILPACLLALGSLTACSSIDADSESAAPRPVHSPAETLRPAETNGSGTTSAAESGAGAIDPGWDVAAQEADDVFLSLHEAESDLEFRAVDSDGTILWSAQRPRVCSGFLVTDSADGPVAVLMDQQSGSSGSLKTTASGFDLHTGENLWGPVEVPGPLLGSGLVFAGPPEDFIGAGGPRTALDPASGAELAVEDDDSPRILALLDGHLVLADGKELIGKDVEGRRLWTRPVADLGLTAAEARETPWETVGGSHALLGSGGGQRTLIDLRSGDTIASGIDGAGFDSHSRTLVTSDSKLHGFGLDGTKRWDAPLDGGAGLSAVGAGLVVTEAGAGGDAADAGTQTRSADDGRILDTTEELPEHEDFGAPHHIADSGARLVGDPGSPLLIPPVDRSAKN</sequence>
<protein>
    <recommendedName>
        <fullName evidence="5">PQQ-like domain-containing protein</fullName>
    </recommendedName>
</protein>
<keyword evidence="2" id="KW-0732">Signal</keyword>
<accession>A0A2H1KM62</accession>
<feature type="compositionally biased region" description="Low complexity" evidence="1">
    <location>
        <begin position="51"/>
        <end position="66"/>
    </location>
</feature>
<dbReference type="PROSITE" id="PS51257">
    <property type="entry name" value="PROKAR_LIPOPROTEIN"/>
    <property type="match status" value="1"/>
</dbReference>
<organism evidence="3 4">
    <name type="scientific">Brevibacterium linens ATCC 9172</name>
    <dbReference type="NCBI Taxonomy" id="1255617"/>
    <lineage>
        <taxon>Bacteria</taxon>
        <taxon>Bacillati</taxon>
        <taxon>Actinomycetota</taxon>
        <taxon>Actinomycetes</taxon>
        <taxon>Micrococcales</taxon>
        <taxon>Brevibacteriaceae</taxon>
        <taxon>Brevibacterium</taxon>
    </lineage>
</organism>
<evidence type="ECO:0008006" key="5">
    <source>
        <dbReference type="Google" id="ProtNLM"/>
    </source>
</evidence>
<evidence type="ECO:0000256" key="2">
    <source>
        <dbReference type="SAM" id="SignalP"/>
    </source>
</evidence>